<evidence type="ECO:0000313" key="3">
    <source>
        <dbReference type="Proteomes" id="UP000839052"/>
    </source>
</evidence>
<dbReference type="Pfam" id="PF13699">
    <property type="entry name" value="eCIS_core"/>
    <property type="match status" value="1"/>
</dbReference>
<organism evidence="2 3">
    <name type="scientific">Candidatus Nitrotoga arctica</name>
    <dbReference type="NCBI Taxonomy" id="453162"/>
    <lineage>
        <taxon>Bacteria</taxon>
        <taxon>Pseudomonadati</taxon>
        <taxon>Pseudomonadota</taxon>
        <taxon>Betaproteobacteria</taxon>
        <taxon>Nitrosomonadales</taxon>
        <taxon>Gallionellaceae</taxon>
        <taxon>Candidatus Nitrotoga</taxon>
    </lineage>
</organism>
<evidence type="ECO:0000259" key="1">
    <source>
        <dbReference type="Pfam" id="PF13699"/>
    </source>
</evidence>
<protein>
    <recommendedName>
        <fullName evidence="1">eCIS core domain-containing protein</fullName>
    </recommendedName>
</protein>
<proteinExistence type="predicted"/>
<keyword evidence="3" id="KW-1185">Reference proteome</keyword>
<name>A0ABM8YWG4_9PROT</name>
<gene>
    <name evidence="2" type="ORF">NTG6680_0592</name>
</gene>
<dbReference type="Proteomes" id="UP000839052">
    <property type="component" value="Chromosome"/>
</dbReference>
<accession>A0ABM8YWG4</accession>
<reference evidence="2 3" key="1">
    <citation type="submission" date="2021-10" db="EMBL/GenBank/DDBJ databases">
        <authorList>
            <person name="Koch H."/>
        </authorList>
    </citation>
    <scope>NUCLEOTIDE SEQUENCE [LARGE SCALE GENOMIC DNA]</scope>
    <source>
        <strain evidence="2">6680</strain>
    </source>
</reference>
<dbReference type="RefSeq" id="WP_239795890.1">
    <property type="nucleotide sequence ID" value="NZ_OU912926.1"/>
</dbReference>
<dbReference type="EMBL" id="OU912926">
    <property type="protein sequence ID" value="CAG9931845.1"/>
    <property type="molecule type" value="Genomic_DNA"/>
</dbReference>
<dbReference type="InterPro" id="IPR025295">
    <property type="entry name" value="eCIS_core_dom"/>
</dbReference>
<feature type="domain" description="eCIS core" evidence="1">
    <location>
        <begin position="121"/>
        <end position="198"/>
    </location>
</feature>
<evidence type="ECO:0000313" key="2">
    <source>
        <dbReference type="EMBL" id="CAG9931845.1"/>
    </source>
</evidence>
<sequence>MSTAALLQNTAAKSPLGDKSSHAELLLQRKCTCGNSASSSLSGECTECSKKKLQRKFSIGASNDPLEQEADRVADQVLAAPAHSTVSSATPRIQRYAGQATEGLDTTPASVDRVLSGSGRPLDAAIQQDMGQRFGHDFSQVRVHSDAAAQQSAQDVSAHAYTVGHDLVFGPGQFAPGSHAGRRLIAHELTHVVQQTGAAQPTSTVATGTNRTLSRYRDKGKDTIAFDAANETLKDPKTQPWIDNITIAFDTATVDTGHAADAKAAGQLEPRMPTGTLTAKYSTKSSKVLSDVVLPIVGGSTMLGIGLTDRVKDSEVKRLEGLGYMDSENVRLGNLKDPVAKSGKGARYSKSGAGSMNYAIFFKGIQAIHEGLLNTGSHACVHVGTQSKIRDLNYHSRIGVTTVTVTYDSAVLDDLCCHRKKTGNANWNTNPCEKIKCP</sequence>